<feature type="compositionally biased region" description="Gly residues" evidence="1">
    <location>
        <begin position="51"/>
        <end position="61"/>
    </location>
</feature>
<protein>
    <submittedName>
        <fullName evidence="2">Protamine 2</fullName>
    </submittedName>
</protein>
<dbReference type="RGD" id="3409">
    <property type="gene designation" value="Prm2"/>
</dbReference>
<name>A6K4I6_RAT</name>
<feature type="region of interest" description="Disordered" evidence="1">
    <location>
        <begin position="1"/>
        <end position="105"/>
    </location>
</feature>
<dbReference type="EMBL" id="CH474017">
    <property type="protein sequence ID" value="EDL96208.1"/>
    <property type="molecule type" value="Genomic_DNA"/>
</dbReference>
<organism evidence="2 3">
    <name type="scientific">Rattus norvegicus</name>
    <name type="common">Rat</name>
    <dbReference type="NCBI Taxonomy" id="10116"/>
    <lineage>
        <taxon>Eukaryota</taxon>
        <taxon>Metazoa</taxon>
        <taxon>Chordata</taxon>
        <taxon>Craniata</taxon>
        <taxon>Vertebrata</taxon>
        <taxon>Euteleostomi</taxon>
        <taxon>Mammalia</taxon>
        <taxon>Eutheria</taxon>
        <taxon>Euarchontoglires</taxon>
        <taxon>Glires</taxon>
        <taxon>Rodentia</taxon>
        <taxon>Myomorpha</taxon>
        <taxon>Muroidea</taxon>
        <taxon>Muridae</taxon>
        <taxon>Murinae</taxon>
        <taxon>Rattus</taxon>
    </lineage>
</organism>
<dbReference type="AlphaFoldDB" id="A6K4I6"/>
<feature type="compositionally biased region" description="Gly residues" evidence="1">
    <location>
        <begin position="27"/>
        <end position="42"/>
    </location>
</feature>
<reference evidence="2 3" key="1">
    <citation type="submission" date="2005-07" db="EMBL/GenBank/DDBJ databases">
        <authorList>
            <person name="Mural R.J."/>
            <person name="Li P.W."/>
            <person name="Adams M.D."/>
            <person name="Amanatides P.G."/>
            <person name="Baden-Tillson H."/>
            <person name="Barnstead M."/>
            <person name="Chin S.H."/>
            <person name="Dew I."/>
            <person name="Evans C.A."/>
            <person name="Ferriera S."/>
            <person name="Flanigan M."/>
            <person name="Fosler C."/>
            <person name="Glodek A."/>
            <person name="Gu Z."/>
            <person name="Holt R.A."/>
            <person name="Jennings D."/>
            <person name="Kraft C.L."/>
            <person name="Lu F."/>
            <person name="Nguyen T."/>
            <person name="Nusskern D.R."/>
            <person name="Pfannkoch C.M."/>
            <person name="Sitter C."/>
            <person name="Sutton G.G."/>
            <person name="Venter J.C."/>
            <person name="Wang Z."/>
            <person name="Woodage T."/>
            <person name="Zheng X.H."/>
            <person name="Zhong F."/>
        </authorList>
    </citation>
    <scope>NUCLEOTIDE SEQUENCE [LARGE SCALE GENOMIC DNA]</scope>
    <source>
        <strain>BN</strain>
        <strain evidence="3">Sprague-Dawley</strain>
    </source>
</reference>
<evidence type="ECO:0000313" key="2">
    <source>
        <dbReference type="EMBL" id="EDL96208.1"/>
    </source>
</evidence>
<evidence type="ECO:0000313" key="3">
    <source>
        <dbReference type="Proteomes" id="UP000234681"/>
    </source>
</evidence>
<dbReference type="Proteomes" id="UP000234681">
    <property type="component" value="Chromosome 10"/>
</dbReference>
<gene>
    <name evidence="2 4" type="primary">Prm2</name>
    <name evidence="2" type="ORF">rCG_49878</name>
</gene>
<sequence>MGGQKGATTTDTGAARGFTGSTRGAGHAEGGGDTPAATGGGIAEAAEDPEGGGAAGAGNAGGTIIKPPQVDPFCLELRKSPASGSHLPKQSHVRPQHHSMLISEP</sequence>
<feature type="compositionally biased region" description="Low complexity" evidence="1">
    <location>
        <begin position="1"/>
        <end position="20"/>
    </location>
</feature>
<evidence type="ECO:0000256" key="1">
    <source>
        <dbReference type="SAM" id="MobiDB-lite"/>
    </source>
</evidence>
<accession>A6K4I6</accession>
<evidence type="ECO:0000313" key="4">
    <source>
        <dbReference type="RGD" id="3409"/>
    </source>
</evidence>
<proteinExistence type="predicted"/>